<keyword evidence="5" id="KW-0677">Repeat</keyword>
<evidence type="ECO:0000256" key="10">
    <source>
        <dbReference type="ARBA" id="ARBA00049959"/>
    </source>
</evidence>
<feature type="coiled-coil region" evidence="11">
    <location>
        <begin position="356"/>
        <end position="390"/>
    </location>
</feature>
<reference evidence="13 14" key="1">
    <citation type="journal article" date="2021" name="Elife">
        <title>Chloroplast acquisition without the gene transfer in kleptoplastic sea slugs, Plakobranchus ocellatus.</title>
        <authorList>
            <person name="Maeda T."/>
            <person name="Takahashi S."/>
            <person name="Yoshida T."/>
            <person name="Shimamura S."/>
            <person name="Takaki Y."/>
            <person name="Nagai Y."/>
            <person name="Toyoda A."/>
            <person name="Suzuki Y."/>
            <person name="Arimoto A."/>
            <person name="Ishii H."/>
            <person name="Satoh N."/>
            <person name="Nishiyama T."/>
            <person name="Hasebe M."/>
            <person name="Maruyama T."/>
            <person name="Minagawa J."/>
            <person name="Obokata J."/>
            <person name="Shigenobu S."/>
        </authorList>
    </citation>
    <scope>NUCLEOTIDE SEQUENCE [LARGE SCALE GENOMIC DNA]</scope>
</reference>
<evidence type="ECO:0000256" key="9">
    <source>
        <dbReference type="ARBA" id="ARBA00031694"/>
    </source>
</evidence>
<dbReference type="PANTHER" id="PTHR28618:SF1">
    <property type="entry name" value="CENTROSOMAL PROTEIN POC5"/>
    <property type="match status" value="1"/>
</dbReference>
<feature type="compositionally biased region" description="Polar residues" evidence="12">
    <location>
        <begin position="445"/>
        <end position="454"/>
    </location>
</feature>
<evidence type="ECO:0000256" key="11">
    <source>
        <dbReference type="SAM" id="Coils"/>
    </source>
</evidence>
<keyword evidence="7" id="KW-0206">Cytoskeleton</keyword>
<feature type="region of interest" description="Disordered" evidence="12">
    <location>
        <begin position="48"/>
        <end position="126"/>
    </location>
</feature>
<feature type="compositionally biased region" description="Polar residues" evidence="12">
    <location>
        <begin position="89"/>
        <end position="109"/>
    </location>
</feature>
<protein>
    <recommendedName>
        <fullName evidence="3">Centrosomal protein POC5</fullName>
    </recommendedName>
    <alternativeName>
        <fullName evidence="9">Protein of centriole 5</fullName>
    </alternativeName>
</protein>
<evidence type="ECO:0000256" key="6">
    <source>
        <dbReference type="ARBA" id="ARBA00023054"/>
    </source>
</evidence>
<feature type="compositionally biased region" description="Polar residues" evidence="12">
    <location>
        <begin position="117"/>
        <end position="126"/>
    </location>
</feature>
<keyword evidence="8" id="KW-0131">Cell cycle</keyword>
<name>A0AAV3XQR4_9GAST</name>
<comment type="function">
    <text evidence="10">Essential for the assembly of the distal half of centrioles, required for centriole elongation. Acts as a negative regulator of centriole elongation.</text>
</comment>
<evidence type="ECO:0000313" key="13">
    <source>
        <dbReference type="EMBL" id="GFN73605.1"/>
    </source>
</evidence>
<evidence type="ECO:0000256" key="5">
    <source>
        <dbReference type="ARBA" id="ARBA00022737"/>
    </source>
</evidence>
<comment type="subcellular location">
    <subcellularLocation>
        <location evidence="1">Cytoplasm</location>
        <location evidence="1">Cytoskeleton</location>
        <location evidence="1">Microtubule organizing center</location>
        <location evidence="1">Centrosome</location>
        <location evidence="1">Centriole</location>
    </subcellularLocation>
</comment>
<evidence type="ECO:0000256" key="8">
    <source>
        <dbReference type="ARBA" id="ARBA00023306"/>
    </source>
</evidence>
<evidence type="ECO:0000256" key="12">
    <source>
        <dbReference type="SAM" id="MobiDB-lite"/>
    </source>
</evidence>
<dbReference type="GO" id="GO:0005814">
    <property type="term" value="C:centriole"/>
    <property type="evidence" value="ECO:0007669"/>
    <property type="project" value="UniProtKB-SubCell"/>
</dbReference>
<dbReference type="Proteomes" id="UP000735302">
    <property type="component" value="Unassembled WGS sequence"/>
</dbReference>
<accession>A0AAV3XQR4</accession>
<feature type="compositionally biased region" description="Low complexity" evidence="12">
    <location>
        <begin position="586"/>
        <end position="597"/>
    </location>
</feature>
<organism evidence="13 14">
    <name type="scientific">Plakobranchus ocellatus</name>
    <dbReference type="NCBI Taxonomy" id="259542"/>
    <lineage>
        <taxon>Eukaryota</taxon>
        <taxon>Metazoa</taxon>
        <taxon>Spiralia</taxon>
        <taxon>Lophotrochozoa</taxon>
        <taxon>Mollusca</taxon>
        <taxon>Gastropoda</taxon>
        <taxon>Heterobranchia</taxon>
        <taxon>Euthyneura</taxon>
        <taxon>Panpulmonata</taxon>
        <taxon>Sacoglossa</taxon>
        <taxon>Placobranchoidea</taxon>
        <taxon>Plakobranchidae</taxon>
        <taxon>Plakobranchus</taxon>
    </lineage>
</organism>
<keyword evidence="14" id="KW-1185">Reference proteome</keyword>
<dbReference type="EMBL" id="BLXT01000014">
    <property type="protein sequence ID" value="GFN73605.1"/>
    <property type="molecule type" value="Genomic_DNA"/>
</dbReference>
<feature type="compositionally biased region" description="Basic residues" evidence="12">
    <location>
        <begin position="516"/>
        <end position="527"/>
    </location>
</feature>
<feature type="coiled-coil region" evidence="11">
    <location>
        <begin position="163"/>
        <end position="225"/>
    </location>
</feature>
<comment type="caution">
    <text evidence="13">The sequence shown here is derived from an EMBL/GenBank/DDBJ whole genome shotgun (WGS) entry which is preliminary data.</text>
</comment>
<keyword evidence="4" id="KW-0963">Cytoplasm</keyword>
<evidence type="ECO:0000256" key="1">
    <source>
        <dbReference type="ARBA" id="ARBA00004114"/>
    </source>
</evidence>
<dbReference type="InterPro" id="IPR033351">
    <property type="entry name" value="POC5"/>
</dbReference>
<feature type="region of interest" description="Disordered" evidence="12">
    <location>
        <begin position="1"/>
        <end position="31"/>
    </location>
</feature>
<feature type="region of interest" description="Disordered" evidence="12">
    <location>
        <begin position="472"/>
        <end position="491"/>
    </location>
</feature>
<dbReference type="AlphaFoldDB" id="A0AAV3XQR4"/>
<proteinExistence type="inferred from homology"/>
<dbReference type="PANTHER" id="PTHR28618">
    <property type="entry name" value="CENTROSOMAL PROTEIN POC5"/>
    <property type="match status" value="1"/>
</dbReference>
<evidence type="ECO:0000256" key="4">
    <source>
        <dbReference type="ARBA" id="ARBA00022490"/>
    </source>
</evidence>
<evidence type="ECO:0000256" key="7">
    <source>
        <dbReference type="ARBA" id="ARBA00023212"/>
    </source>
</evidence>
<keyword evidence="6 11" id="KW-0175">Coiled coil</keyword>
<feature type="region of interest" description="Disordered" evidence="12">
    <location>
        <begin position="412"/>
        <end position="464"/>
    </location>
</feature>
<feature type="region of interest" description="Disordered" evidence="12">
    <location>
        <begin position="500"/>
        <end position="555"/>
    </location>
</feature>
<evidence type="ECO:0000313" key="14">
    <source>
        <dbReference type="Proteomes" id="UP000735302"/>
    </source>
</evidence>
<evidence type="ECO:0000256" key="3">
    <source>
        <dbReference type="ARBA" id="ARBA00014910"/>
    </source>
</evidence>
<evidence type="ECO:0000256" key="2">
    <source>
        <dbReference type="ARBA" id="ARBA00010411"/>
    </source>
</evidence>
<comment type="similarity">
    <text evidence="2">Belongs to the POC5 family.</text>
</comment>
<feature type="region of interest" description="Disordered" evidence="12">
    <location>
        <begin position="574"/>
        <end position="597"/>
    </location>
</feature>
<sequence>MSDDGASADRSSPPILPPESPGSSVSTRMQEEYTELLKFALTSGVQDMQEEAETVGEHFNPVLSVSSNLMQEEEKNEDQSPAPPGASFSADTVENTNSNNIYHDSSNESPAPFVDPDTNTSYLGPSTSHVTFAPDLTEMGDKLDTLLGALKADILAELSKSMVKSLVSQKKNHEQEIKDLVSEKQRLEREATRLGEQVAAYEQSLARKETLVDNLTQALQVSKDQVKMAKIFYTTRAQVADQQRLNFAEKLAARHHEQQLVQRVMRAWFGQIQTRWRTRVQKACEEQARAVCGQLSQDYEEKIRKNFAEKLAARHHEQQLVQRVMRAWFGQIQTRWRTRVQRACEEQARAVCGQLSQDYEDKIKKLNTTIESLEERVSFMQQERGQYADQVRKAFMRGICALNMETMSAFGPEEDLNLDPATGHSQPKTVPTGPASYQDEDDQNYNHNANTNLSAHPVSAPESHLGDKLATIHHHQQQQQREPRSLPSVSDMQVTAGVIDSGTVGIQPRSLPTFAHKTKSKSTKSKSRPGTAPSSAPTRHSARPGGVTSQGQPLAPPMASVVVERHNAVTKQTLGKATAVRYPKHSSGSVSKSQPSSLLGQTFKPLAGQTGSMTIVSSIKVVD</sequence>
<gene>
    <name evidence="13" type="ORF">PoB_000011100</name>
</gene>